<name>A0A167P586_9GAMM</name>
<dbReference type="InterPro" id="IPR013398">
    <property type="entry name" value="CRISPR-assoc_prot_Csy2"/>
</dbReference>
<feature type="region of interest" description="Disordered" evidence="1">
    <location>
        <begin position="322"/>
        <end position="344"/>
    </location>
</feature>
<dbReference type="Pfam" id="PF09614">
    <property type="entry name" value="Cas_Csy2"/>
    <property type="match status" value="1"/>
</dbReference>
<gene>
    <name evidence="2" type="ORF">N478_10415</name>
</gene>
<protein>
    <recommendedName>
        <fullName evidence="4">CRISPR-associated protein Csy2</fullName>
    </recommendedName>
</protein>
<dbReference type="RefSeq" id="WP_063379824.1">
    <property type="nucleotide sequence ID" value="NZ_AUXX01000004.1"/>
</dbReference>
<dbReference type="PATRIC" id="fig|1365257.3.peg.469"/>
<accession>A0A167P586</accession>
<dbReference type="NCBIfam" id="TIGR02565">
    <property type="entry name" value="cas_Csy2"/>
    <property type="match status" value="1"/>
</dbReference>
<comment type="caution">
    <text evidence="2">The sequence shown here is derived from an EMBL/GenBank/DDBJ whole genome shotgun (WGS) entry which is preliminary data.</text>
</comment>
<dbReference type="EMBL" id="AUXX01000004">
    <property type="protein sequence ID" value="KZN69553.1"/>
    <property type="molecule type" value="Genomic_DNA"/>
</dbReference>
<dbReference type="CDD" id="cd09736">
    <property type="entry name" value="Csy2_I-F"/>
    <property type="match status" value="1"/>
</dbReference>
<proteinExistence type="predicted"/>
<dbReference type="AlphaFoldDB" id="A0A167P586"/>
<reference evidence="2 3" key="1">
    <citation type="submission" date="2013-07" db="EMBL/GenBank/DDBJ databases">
        <title>Comparative Genomic and Metabolomic Analysis of Twelve Strains of Pseudoalteromonas luteoviolacea.</title>
        <authorList>
            <person name="Vynne N.G."/>
            <person name="Mansson M."/>
            <person name="Gram L."/>
        </authorList>
    </citation>
    <scope>NUCLEOTIDE SEQUENCE [LARGE SCALE GENOMIC DNA]</scope>
    <source>
        <strain evidence="2 3">S4060-1</strain>
    </source>
</reference>
<organism evidence="2 3">
    <name type="scientific">Pseudoalteromonas luteoviolacea S4060-1</name>
    <dbReference type="NCBI Taxonomy" id="1365257"/>
    <lineage>
        <taxon>Bacteria</taxon>
        <taxon>Pseudomonadati</taxon>
        <taxon>Pseudomonadota</taxon>
        <taxon>Gammaproteobacteria</taxon>
        <taxon>Alteromonadales</taxon>
        <taxon>Pseudoalteromonadaceae</taxon>
        <taxon>Pseudoalteromonas</taxon>
    </lineage>
</organism>
<dbReference type="Proteomes" id="UP000076661">
    <property type="component" value="Unassembled WGS sequence"/>
</dbReference>
<evidence type="ECO:0008006" key="4">
    <source>
        <dbReference type="Google" id="ProtNLM"/>
    </source>
</evidence>
<evidence type="ECO:0000313" key="3">
    <source>
        <dbReference type="Proteomes" id="UP000076661"/>
    </source>
</evidence>
<evidence type="ECO:0000313" key="2">
    <source>
        <dbReference type="EMBL" id="KZN69553.1"/>
    </source>
</evidence>
<evidence type="ECO:0000256" key="1">
    <source>
        <dbReference type="SAM" id="MobiDB-lite"/>
    </source>
</evidence>
<sequence>MSQYLVLSKIEVQNANAIAGFTWGFPAITQFLGFTHALSRKISVNYEGTYNTEFVGCMVVANKVSNKVYQPKHYADFEFLQSKNPPVLAKHKAASPPIIEEGKLNATVSLVLELSNSLLLTTDQVAEFESKVKAMFSNMRIAGGSVLSIGKVKLFVANTAQDESKQLSHIKRLCMPGFVLKDQSEYLKKHTEALAVENSESAPLSAWLDFSALKVAATPMLAEGQTLPNDQTDAKWQYLKKPFNGYLVPIMAGYKAIAQPLTKEEVLGLRVKPDPEDQDVKAVAFVEAVHSVAEWISMHKVVQLSDYVWRYHQDGEWYLCQQESKPSSDNDDPSTNTDLFNNLF</sequence>